<name>A0A0D0D8I9_9AGAM</name>
<dbReference type="Proteomes" id="UP000054538">
    <property type="component" value="Unassembled WGS sequence"/>
</dbReference>
<protein>
    <submittedName>
        <fullName evidence="1">Unplaced genomic scaffold scaffold_2521, whole genome shotgun sequence</fullName>
    </submittedName>
</protein>
<evidence type="ECO:0000313" key="1">
    <source>
        <dbReference type="EMBL" id="KIK76694.1"/>
    </source>
</evidence>
<dbReference type="HOGENOM" id="CLU_2360346_0_0_1"/>
<accession>A0A0D0D8I9</accession>
<organism evidence="1 2">
    <name type="scientific">Paxillus rubicundulus Ve08.2h10</name>
    <dbReference type="NCBI Taxonomy" id="930991"/>
    <lineage>
        <taxon>Eukaryota</taxon>
        <taxon>Fungi</taxon>
        <taxon>Dikarya</taxon>
        <taxon>Basidiomycota</taxon>
        <taxon>Agaricomycotina</taxon>
        <taxon>Agaricomycetes</taxon>
        <taxon>Agaricomycetidae</taxon>
        <taxon>Boletales</taxon>
        <taxon>Paxilineae</taxon>
        <taxon>Paxillaceae</taxon>
        <taxon>Paxillus</taxon>
    </lineage>
</organism>
<dbReference type="EMBL" id="KN827343">
    <property type="protein sequence ID" value="KIK76694.1"/>
    <property type="molecule type" value="Genomic_DNA"/>
</dbReference>
<keyword evidence="2" id="KW-1185">Reference proteome</keyword>
<reference evidence="1 2" key="1">
    <citation type="submission" date="2014-04" db="EMBL/GenBank/DDBJ databases">
        <authorList>
            <consortium name="DOE Joint Genome Institute"/>
            <person name="Kuo A."/>
            <person name="Kohler A."/>
            <person name="Jargeat P."/>
            <person name="Nagy L.G."/>
            <person name="Floudas D."/>
            <person name="Copeland A."/>
            <person name="Barry K.W."/>
            <person name="Cichocki N."/>
            <person name="Veneault-Fourrey C."/>
            <person name="LaButti K."/>
            <person name="Lindquist E.A."/>
            <person name="Lipzen A."/>
            <person name="Lundell T."/>
            <person name="Morin E."/>
            <person name="Murat C."/>
            <person name="Sun H."/>
            <person name="Tunlid A."/>
            <person name="Henrissat B."/>
            <person name="Grigoriev I.V."/>
            <person name="Hibbett D.S."/>
            <person name="Martin F."/>
            <person name="Nordberg H.P."/>
            <person name="Cantor M.N."/>
            <person name="Hua S.X."/>
        </authorList>
    </citation>
    <scope>NUCLEOTIDE SEQUENCE [LARGE SCALE GENOMIC DNA]</scope>
    <source>
        <strain evidence="1 2">Ve08.2h10</strain>
    </source>
</reference>
<proteinExistence type="predicted"/>
<gene>
    <name evidence="1" type="ORF">PAXRUDRAFT_780775</name>
</gene>
<sequence>MRLSGQSLCPQCFFEAQAACWPVNPFESASINRRERVADLATQMLQGTDAMLINVLTYRRIVISGTESSTATTCTSHDTRNLFKPLKVLYLSISRF</sequence>
<reference evidence="2" key="2">
    <citation type="submission" date="2015-01" db="EMBL/GenBank/DDBJ databases">
        <title>Evolutionary Origins and Diversification of the Mycorrhizal Mutualists.</title>
        <authorList>
            <consortium name="DOE Joint Genome Institute"/>
            <consortium name="Mycorrhizal Genomics Consortium"/>
            <person name="Kohler A."/>
            <person name="Kuo A."/>
            <person name="Nagy L.G."/>
            <person name="Floudas D."/>
            <person name="Copeland A."/>
            <person name="Barry K.W."/>
            <person name="Cichocki N."/>
            <person name="Veneault-Fourrey C."/>
            <person name="LaButti K."/>
            <person name="Lindquist E.A."/>
            <person name="Lipzen A."/>
            <person name="Lundell T."/>
            <person name="Morin E."/>
            <person name="Murat C."/>
            <person name="Riley R."/>
            <person name="Ohm R."/>
            <person name="Sun H."/>
            <person name="Tunlid A."/>
            <person name="Henrissat B."/>
            <person name="Grigoriev I.V."/>
            <person name="Hibbett D.S."/>
            <person name="Martin F."/>
        </authorList>
    </citation>
    <scope>NUCLEOTIDE SEQUENCE [LARGE SCALE GENOMIC DNA]</scope>
    <source>
        <strain evidence="2">Ve08.2h10</strain>
    </source>
</reference>
<dbReference type="InParanoid" id="A0A0D0D8I9"/>
<dbReference type="AlphaFoldDB" id="A0A0D0D8I9"/>
<evidence type="ECO:0000313" key="2">
    <source>
        <dbReference type="Proteomes" id="UP000054538"/>
    </source>
</evidence>